<comment type="cofactor">
    <cofactor evidence="1">
        <name>pyridoxal 5'-phosphate</name>
        <dbReference type="ChEBI" id="CHEBI:597326"/>
    </cofactor>
</comment>
<dbReference type="CDD" id="cd00610">
    <property type="entry name" value="OAT_like"/>
    <property type="match status" value="1"/>
</dbReference>
<keyword evidence="6" id="KW-0808">Transferase</keyword>
<dbReference type="EMBL" id="JAGPUO010000002">
    <property type="protein sequence ID" value="KAG5665021.1"/>
    <property type="molecule type" value="Genomic_DNA"/>
</dbReference>
<dbReference type="PROSITE" id="PS00600">
    <property type="entry name" value="AA_TRANSFER_CLASS_3"/>
    <property type="match status" value="1"/>
</dbReference>
<evidence type="ECO:0000256" key="7">
    <source>
        <dbReference type="ARBA" id="ARBA00022898"/>
    </source>
</evidence>
<keyword evidence="7" id="KW-0663">Pyridoxal phosphate</keyword>
<dbReference type="SUPFAM" id="SSF53383">
    <property type="entry name" value="PLP-dependent transferases"/>
    <property type="match status" value="1"/>
</dbReference>
<evidence type="ECO:0000256" key="4">
    <source>
        <dbReference type="ARBA" id="ARBA00012924"/>
    </source>
</evidence>
<evidence type="ECO:0000256" key="5">
    <source>
        <dbReference type="ARBA" id="ARBA00022576"/>
    </source>
</evidence>
<dbReference type="NCBIfam" id="TIGR01885">
    <property type="entry name" value="Orn_aminotrans"/>
    <property type="match status" value="1"/>
</dbReference>
<dbReference type="EC" id="2.6.1.13" evidence="4"/>
<dbReference type="Pfam" id="PF00202">
    <property type="entry name" value="Aminotran_3"/>
    <property type="match status" value="1"/>
</dbReference>
<dbReference type="GO" id="GO:0005737">
    <property type="term" value="C:cytoplasm"/>
    <property type="evidence" value="ECO:0007669"/>
    <property type="project" value="TreeGrafter"/>
</dbReference>
<dbReference type="InterPro" id="IPR050103">
    <property type="entry name" value="Class-III_PLP-dep_AT"/>
</dbReference>
<dbReference type="GO" id="GO:0019544">
    <property type="term" value="P:L-arginine catabolic process to L-glutamate"/>
    <property type="evidence" value="ECO:0007669"/>
    <property type="project" value="TreeGrafter"/>
</dbReference>
<evidence type="ECO:0000313" key="9">
    <source>
        <dbReference type="EMBL" id="KAG5665021.1"/>
    </source>
</evidence>
<comment type="pathway">
    <text evidence="2">Amino-acid biosynthesis; L-proline biosynthesis; L-glutamate 5-semialdehyde from L-ornithine: step 1/1.</text>
</comment>
<dbReference type="GO" id="GO:0030170">
    <property type="term" value="F:pyridoxal phosphate binding"/>
    <property type="evidence" value="ECO:0007669"/>
    <property type="project" value="InterPro"/>
</dbReference>
<keyword evidence="5" id="KW-0032">Aminotransferase</keyword>
<dbReference type="Gene3D" id="3.90.1150.10">
    <property type="entry name" value="Aspartate Aminotransferase, domain 1"/>
    <property type="match status" value="1"/>
</dbReference>
<dbReference type="PANTHER" id="PTHR11986">
    <property type="entry name" value="AMINOTRANSFERASE CLASS III"/>
    <property type="match status" value="1"/>
</dbReference>
<evidence type="ECO:0000256" key="3">
    <source>
        <dbReference type="ARBA" id="ARBA00008954"/>
    </source>
</evidence>
<dbReference type="AlphaFoldDB" id="A0A9P7KT57"/>
<protein>
    <recommendedName>
        <fullName evidence="4">ornithine aminotransferase</fullName>
        <ecNumber evidence="4">2.6.1.13</ecNumber>
    </recommendedName>
    <alternativeName>
        <fullName evidence="8">Ornithine--oxo-acid aminotransferase</fullName>
    </alternativeName>
</protein>
<dbReference type="InterPro" id="IPR015421">
    <property type="entry name" value="PyrdxlP-dep_Trfase_major"/>
</dbReference>
<dbReference type="FunFam" id="3.40.640.10:FF:000011">
    <property type="entry name" value="Ornithine aminotransferase"/>
    <property type="match status" value="1"/>
</dbReference>
<dbReference type="InterPro" id="IPR005814">
    <property type="entry name" value="Aminotrans_3"/>
</dbReference>
<feature type="non-terminal residue" evidence="9">
    <location>
        <position position="1"/>
    </location>
</feature>
<organism evidence="9 10">
    <name type="scientific">Fusarium avenaceum</name>
    <dbReference type="NCBI Taxonomy" id="40199"/>
    <lineage>
        <taxon>Eukaryota</taxon>
        <taxon>Fungi</taxon>
        <taxon>Dikarya</taxon>
        <taxon>Ascomycota</taxon>
        <taxon>Pezizomycotina</taxon>
        <taxon>Sordariomycetes</taxon>
        <taxon>Hypocreomycetidae</taxon>
        <taxon>Hypocreales</taxon>
        <taxon>Nectriaceae</taxon>
        <taxon>Fusarium</taxon>
        <taxon>Fusarium tricinctum species complex</taxon>
    </lineage>
</organism>
<comment type="similarity">
    <text evidence="3">Belongs to the class-III pyridoxal-phosphate-dependent aminotransferase family.</text>
</comment>
<dbReference type="InterPro" id="IPR010164">
    <property type="entry name" value="Orn_aminotrans"/>
</dbReference>
<reference evidence="9" key="1">
    <citation type="submission" date="2021-04" db="EMBL/GenBank/DDBJ databases">
        <title>Draft genome of Fusarium avenaceum strain F156N33, isolated from an atmospheric sample in Virginia.</title>
        <authorList>
            <person name="Yang S."/>
            <person name="Vinatzer B.A."/>
            <person name="Coleman J."/>
        </authorList>
    </citation>
    <scope>NUCLEOTIDE SEQUENCE</scope>
    <source>
        <strain evidence="9">F156N33</strain>
    </source>
</reference>
<proteinExistence type="inferred from homology"/>
<evidence type="ECO:0000313" key="10">
    <source>
        <dbReference type="Proteomes" id="UP000782241"/>
    </source>
</evidence>
<dbReference type="GO" id="GO:0004587">
    <property type="term" value="F:ornithine aminotransferase activity"/>
    <property type="evidence" value="ECO:0007669"/>
    <property type="project" value="UniProtKB-EC"/>
</dbReference>
<dbReference type="InterPro" id="IPR049704">
    <property type="entry name" value="Aminotrans_3_PPA_site"/>
</dbReference>
<dbReference type="Proteomes" id="UP000782241">
    <property type="component" value="Unassembled WGS sequence"/>
</dbReference>
<dbReference type="PANTHER" id="PTHR11986:SF18">
    <property type="entry name" value="ORNITHINE AMINOTRANSFERASE, MITOCHONDRIAL"/>
    <property type="match status" value="1"/>
</dbReference>
<sequence>HIAILVQLPDSAQQYNKSTAMAPFATETNNTESSKATPTLSEKTQTYVNHWSQYIRGGFPTLPIAVESADGHIITDVDGKHYIDFIGQFAVMNFGYSNPKIAKAAIDQAVKLPLTGTYHISPLYTEFAKRVTKKFGFDSIVTMLSGSEAVESAVKSARKWAYKHKGIPQDKAHVLTVDQCYHGLTLSTMPMATIAADHFGQHLPNVGPYAPTSGKLVPFGDIEALKECFEQDGHNLAAFIVEPVQGWAGTVVPPPGYLKAAQELCRKHNVLMVCDEIQAGYGRTGKDLSFQHEPELQPDMVIMGKAVTGGYYPMSVVMGKKRVMDLIQKNEILSTFGASPIACAAALASLDVLEEEKISERSERLGEVLRKTVKSLDPPHMKELRGPGLFQSLVLDCAVSGVTPRRVSALAMHRGVLVGIGADRLRFSPPLTISEEDLVKAVEIVVQALKDVTTMGDFPGISNMSDIIKEVNGTIVTNTDIEPPANWTNDYEEIGGDMRWGEYGDVAQLVQGYALDGTVQPLFGMKSYTGEAMSLFELSGNHYLYNAIEGSIYQIRQPEDLETIVSVIGDENQGLSGLDIEAL</sequence>
<name>A0A9P7KT57_9HYPO</name>
<dbReference type="GO" id="GO:0010121">
    <property type="term" value="P:L-arginine catabolic process to proline via ornithine"/>
    <property type="evidence" value="ECO:0007669"/>
    <property type="project" value="TreeGrafter"/>
</dbReference>
<dbReference type="Gene3D" id="3.40.640.10">
    <property type="entry name" value="Type I PLP-dependent aspartate aminotransferase-like (Major domain)"/>
    <property type="match status" value="1"/>
</dbReference>
<evidence type="ECO:0000256" key="1">
    <source>
        <dbReference type="ARBA" id="ARBA00001933"/>
    </source>
</evidence>
<dbReference type="InterPro" id="IPR015424">
    <property type="entry name" value="PyrdxlP-dep_Trfase"/>
</dbReference>
<evidence type="ECO:0000256" key="2">
    <source>
        <dbReference type="ARBA" id="ARBA00004998"/>
    </source>
</evidence>
<accession>A0A9P7KT57</accession>
<comment type="caution">
    <text evidence="9">The sequence shown here is derived from an EMBL/GenBank/DDBJ whole genome shotgun (WGS) entry which is preliminary data.</text>
</comment>
<dbReference type="GO" id="GO:0042802">
    <property type="term" value="F:identical protein binding"/>
    <property type="evidence" value="ECO:0007669"/>
    <property type="project" value="TreeGrafter"/>
</dbReference>
<evidence type="ECO:0000256" key="6">
    <source>
        <dbReference type="ARBA" id="ARBA00022679"/>
    </source>
</evidence>
<keyword evidence="10" id="KW-1185">Reference proteome</keyword>
<dbReference type="InterPro" id="IPR015422">
    <property type="entry name" value="PyrdxlP-dep_Trfase_small"/>
</dbReference>
<evidence type="ECO:0000256" key="8">
    <source>
        <dbReference type="ARBA" id="ARBA00030587"/>
    </source>
</evidence>
<gene>
    <name evidence="9" type="ORF">KAF25_008755</name>
</gene>